<keyword evidence="5 6" id="KW-0472">Membrane</keyword>
<dbReference type="EMBL" id="JAEMWU010000002">
    <property type="protein sequence ID" value="MBN8206517.1"/>
    <property type="molecule type" value="Genomic_DNA"/>
</dbReference>
<reference evidence="8" key="1">
    <citation type="submission" date="2020-12" db="EMBL/GenBank/DDBJ databases">
        <title>PHA producing bacteria isolated from mangrove.</title>
        <authorList>
            <person name="Zheng W."/>
            <person name="Yu S."/>
            <person name="Huang Y."/>
        </authorList>
    </citation>
    <scope>NUCLEOTIDE SEQUENCE</scope>
    <source>
        <strain evidence="8">GN8-5</strain>
    </source>
</reference>
<dbReference type="PROSITE" id="PS50850">
    <property type="entry name" value="MFS"/>
    <property type="match status" value="1"/>
</dbReference>
<dbReference type="GO" id="GO:0022857">
    <property type="term" value="F:transmembrane transporter activity"/>
    <property type="evidence" value="ECO:0007669"/>
    <property type="project" value="InterPro"/>
</dbReference>
<dbReference type="Gene3D" id="1.20.1250.20">
    <property type="entry name" value="MFS general substrate transporter like domains"/>
    <property type="match status" value="2"/>
</dbReference>
<dbReference type="PANTHER" id="PTHR23528:SF1">
    <property type="entry name" value="MAJOR FACILITATOR SUPERFAMILY (MFS) PROFILE DOMAIN-CONTAINING PROTEIN"/>
    <property type="match status" value="1"/>
</dbReference>
<evidence type="ECO:0000256" key="2">
    <source>
        <dbReference type="ARBA" id="ARBA00007520"/>
    </source>
</evidence>
<dbReference type="Pfam" id="PF13347">
    <property type="entry name" value="MFS_2"/>
    <property type="match status" value="1"/>
</dbReference>
<evidence type="ECO:0000256" key="1">
    <source>
        <dbReference type="ARBA" id="ARBA00004651"/>
    </source>
</evidence>
<keyword evidence="3 6" id="KW-0812">Transmembrane</keyword>
<comment type="subcellular location">
    <subcellularLocation>
        <location evidence="1">Cell membrane</location>
        <topology evidence="1">Multi-pass membrane protein</topology>
    </subcellularLocation>
</comment>
<comment type="similarity">
    <text evidence="2">Belongs to the major facilitator superfamily. TCR/Tet family.</text>
</comment>
<feature type="domain" description="Major facilitator superfamily (MFS) profile" evidence="7">
    <location>
        <begin position="20"/>
        <end position="416"/>
    </location>
</feature>
<dbReference type="SUPFAM" id="SSF103473">
    <property type="entry name" value="MFS general substrate transporter"/>
    <property type="match status" value="1"/>
</dbReference>
<dbReference type="InterPro" id="IPR036259">
    <property type="entry name" value="MFS_trans_sf"/>
</dbReference>
<accession>A0A939DWY8</accession>
<dbReference type="PRINTS" id="PR01035">
    <property type="entry name" value="TCRTETA"/>
</dbReference>
<sequence length="416" mass="43165">MTTIEQPRDARAPETMQRRLLPLLAVTHATWMLTAGVSGVLVPAIIADIDESQKVAAYGLITAIAAVVALLSNIVFGAASDRTRWRWGRRRPWIIGGAIIGALGLGIAASSTDLPSIAAGYLVFQAALNAFLAPLVAIVPDRVPAKRRGAASSAVAFGALAGQGLGAVVGGLLIEHARTALAAVPWIWVLAALVIALMTRDTRSESSPRASSGLRRAWAFARSLTIPRDRDFLLALTSRLMMMTGMYAVTMYQLYILTDYIGADPVTAGALIATFGLIQLALGATSAALAGPISDRLGRRRIIVAGASVLLAAAMIPMAFVAQVPVLLGFVAAASIAYGAYQAVDTALMTEVLPNPDNAAKDMGILNISNTAAHVLGPVIASSLIASGLGYPALFLVGAALIGSSAILVLMIRRVA</sequence>
<keyword evidence="4 6" id="KW-1133">Transmembrane helix</keyword>
<feature type="transmembrane region" description="Helical" evidence="6">
    <location>
        <begin position="365"/>
        <end position="385"/>
    </location>
</feature>
<feature type="transmembrane region" description="Helical" evidence="6">
    <location>
        <begin position="302"/>
        <end position="320"/>
    </location>
</feature>
<proteinExistence type="inferred from homology"/>
<dbReference type="PANTHER" id="PTHR23528">
    <property type="match status" value="1"/>
</dbReference>
<feature type="transmembrane region" description="Helical" evidence="6">
    <location>
        <begin position="58"/>
        <end position="80"/>
    </location>
</feature>
<feature type="transmembrane region" description="Helical" evidence="6">
    <location>
        <begin position="20"/>
        <end position="46"/>
    </location>
</feature>
<dbReference type="GO" id="GO:0005886">
    <property type="term" value="C:plasma membrane"/>
    <property type="evidence" value="ECO:0007669"/>
    <property type="project" value="UniProtKB-SubCell"/>
</dbReference>
<evidence type="ECO:0000256" key="4">
    <source>
        <dbReference type="ARBA" id="ARBA00022989"/>
    </source>
</evidence>
<dbReference type="InterPro" id="IPR001958">
    <property type="entry name" value="Tet-R_TetA/multi-R_MdtG-like"/>
</dbReference>
<dbReference type="Proteomes" id="UP000664385">
    <property type="component" value="Unassembled WGS sequence"/>
</dbReference>
<gene>
    <name evidence="8" type="ORF">JF543_11190</name>
</gene>
<dbReference type="RefSeq" id="WP_206824372.1">
    <property type="nucleotide sequence ID" value="NZ_JAEMWU010000002.1"/>
</dbReference>
<feature type="transmembrane region" description="Helical" evidence="6">
    <location>
        <begin position="151"/>
        <end position="174"/>
    </location>
</feature>
<feature type="transmembrane region" description="Helical" evidence="6">
    <location>
        <begin position="268"/>
        <end position="290"/>
    </location>
</feature>
<comment type="caution">
    <text evidence="8">The sequence shown here is derived from an EMBL/GenBank/DDBJ whole genome shotgun (WGS) entry which is preliminary data.</text>
</comment>
<feature type="transmembrane region" description="Helical" evidence="6">
    <location>
        <begin position="391"/>
        <end position="412"/>
    </location>
</feature>
<protein>
    <submittedName>
        <fullName evidence="8">MFS transporter</fullName>
    </submittedName>
</protein>
<feature type="transmembrane region" description="Helical" evidence="6">
    <location>
        <begin position="180"/>
        <end position="199"/>
    </location>
</feature>
<evidence type="ECO:0000313" key="9">
    <source>
        <dbReference type="Proteomes" id="UP000664385"/>
    </source>
</evidence>
<organism evidence="8 9">
    <name type="scientific">Microbacterium esteraromaticum</name>
    <dbReference type="NCBI Taxonomy" id="57043"/>
    <lineage>
        <taxon>Bacteria</taxon>
        <taxon>Bacillati</taxon>
        <taxon>Actinomycetota</taxon>
        <taxon>Actinomycetes</taxon>
        <taxon>Micrococcales</taxon>
        <taxon>Microbacteriaceae</taxon>
        <taxon>Microbacterium</taxon>
    </lineage>
</organism>
<feature type="transmembrane region" description="Helical" evidence="6">
    <location>
        <begin position="117"/>
        <end position="139"/>
    </location>
</feature>
<dbReference type="InterPro" id="IPR005829">
    <property type="entry name" value="Sugar_transporter_CS"/>
</dbReference>
<evidence type="ECO:0000256" key="3">
    <source>
        <dbReference type="ARBA" id="ARBA00022692"/>
    </source>
</evidence>
<dbReference type="InterPro" id="IPR020846">
    <property type="entry name" value="MFS_dom"/>
</dbReference>
<feature type="transmembrane region" description="Helical" evidence="6">
    <location>
        <begin position="92"/>
        <end position="111"/>
    </location>
</feature>
<evidence type="ECO:0000259" key="7">
    <source>
        <dbReference type="PROSITE" id="PS50850"/>
    </source>
</evidence>
<dbReference type="PROSITE" id="PS00216">
    <property type="entry name" value="SUGAR_TRANSPORT_1"/>
    <property type="match status" value="1"/>
</dbReference>
<name>A0A939DWY8_9MICO</name>
<evidence type="ECO:0000256" key="5">
    <source>
        <dbReference type="ARBA" id="ARBA00023136"/>
    </source>
</evidence>
<evidence type="ECO:0000256" key="6">
    <source>
        <dbReference type="SAM" id="Phobius"/>
    </source>
</evidence>
<feature type="transmembrane region" description="Helical" evidence="6">
    <location>
        <begin position="232"/>
        <end position="256"/>
    </location>
</feature>
<evidence type="ECO:0000313" key="8">
    <source>
        <dbReference type="EMBL" id="MBN8206517.1"/>
    </source>
</evidence>
<feature type="transmembrane region" description="Helical" evidence="6">
    <location>
        <begin position="326"/>
        <end position="344"/>
    </location>
</feature>
<dbReference type="AlphaFoldDB" id="A0A939DWY8"/>